<dbReference type="RefSeq" id="XP_033596560.1">
    <property type="nucleotide sequence ID" value="XM_033739299.1"/>
</dbReference>
<keyword evidence="4" id="KW-1185">Reference proteome</keyword>
<feature type="region of interest" description="Disordered" evidence="1">
    <location>
        <begin position="123"/>
        <end position="161"/>
    </location>
</feature>
<gene>
    <name evidence="3" type="ORF">EJ05DRAFT_148936</name>
</gene>
<evidence type="ECO:0000313" key="3">
    <source>
        <dbReference type="EMBL" id="KAF2754109.1"/>
    </source>
</evidence>
<dbReference type="Pfam" id="PF12273">
    <property type="entry name" value="RCR"/>
    <property type="match status" value="1"/>
</dbReference>
<evidence type="ECO:0008006" key="5">
    <source>
        <dbReference type="Google" id="ProtNLM"/>
    </source>
</evidence>
<evidence type="ECO:0000256" key="2">
    <source>
        <dbReference type="SAM" id="Phobius"/>
    </source>
</evidence>
<dbReference type="GeneID" id="54480353"/>
<sequence length="179" mass="20588">MFVGKRELVQDEFGNIYEIPDGFWHSKTGYIVKWVVFLILFFGVFAWIVAGYIHARSRMRKGLRPLAYHRWLIPRSQRAQFEPHDHFTFYQTQPGYQVYGMQNHPEPPPLYNGDMPPQYAPPSGATKADPVQNFGAMHQGAEGHGFNSASNEPQLPPRAKTRVARVTDALRFLGERRSK</sequence>
<name>A0A6A6VW78_9PEZI</name>
<dbReference type="OrthoDB" id="5400539at2759"/>
<dbReference type="InterPro" id="IPR020999">
    <property type="entry name" value="Chitin_synth_reg_RCR"/>
</dbReference>
<reference evidence="3" key="1">
    <citation type="journal article" date="2020" name="Stud. Mycol.">
        <title>101 Dothideomycetes genomes: a test case for predicting lifestyles and emergence of pathogens.</title>
        <authorList>
            <person name="Haridas S."/>
            <person name="Albert R."/>
            <person name="Binder M."/>
            <person name="Bloem J."/>
            <person name="Labutti K."/>
            <person name="Salamov A."/>
            <person name="Andreopoulos B."/>
            <person name="Baker S."/>
            <person name="Barry K."/>
            <person name="Bills G."/>
            <person name="Bluhm B."/>
            <person name="Cannon C."/>
            <person name="Castanera R."/>
            <person name="Culley D."/>
            <person name="Daum C."/>
            <person name="Ezra D."/>
            <person name="Gonzalez J."/>
            <person name="Henrissat B."/>
            <person name="Kuo A."/>
            <person name="Liang C."/>
            <person name="Lipzen A."/>
            <person name="Lutzoni F."/>
            <person name="Magnuson J."/>
            <person name="Mondo S."/>
            <person name="Nolan M."/>
            <person name="Ohm R."/>
            <person name="Pangilinan J."/>
            <person name="Park H.-J."/>
            <person name="Ramirez L."/>
            <person name="Alfaro M."/>
            <person name="Sun H."/>
            <person name="Tritt A."/>
            <person name="Yoshinaga Y."/>
            <person name="Zwiers L.-H."/>
            <person name="Turgeon B."/>
            <person name="Goodwin S."/>
            <person name="Spatafora J."/>
            <person name="Crous P."/>
            <person name="Grigoriev I."/>
        </authorList>
    </citation>
    <scope>NUCLEOTIDE SEQUENCE</scope>
    <source>
        <strain evidence="3">CBS 121739</strain>
    </source>
</reference>
<protein>
    <recommendedName>
        <fullName evidence="5">Ubiquitin-protein ligase sel1</fullName>
    </recommendedName>
</protein>
<keyword evidence="2" id="KW-0812">Transmembrane</keyword>
<evidence type="ECO:0000256" key="1">
    <source>
        <dbReference type="SAM" id="MobiDB-lite"/>
    </source>
</evidence>
<dbReference type="EMBL" id="ML996581">
    <property type="protein sequence ID" value="KAF2754109.1"/>
    <property type="molecule type" value="Genomic_DNA"/>
</dbReference>
<accession>A0A6A6VW78</accession>
<proteinExistence type="predicted"/>
<keyword evidence="2" id="KW-1133">Transmembrane helix</keyword>
<feature type="transmembrane region" description="Helical" evidence="2">
    <location>
        <begin position="31"/>
        <end position="55"/>
    </location>
</feature>
<dbReference type="AlphaFoldDB" id="A0A6A6VW78"/>
<dbReference type="Proteomes" id="UP000799437">
    <property type="component" value="Unassembled WGS sequence"/>
</dbReference>
<evidence type="ECO:0000313" key="4">
    <source>
        <dbReference type="Proteomes" id="UP000799437"/>
    </source>
</evidence>
<keyword evidence="2" id="KW-0472">Membrane</keyword>
<organism evidence="3 4">
    <name type="scientific">Pseudovirgaria hyperparasitica</name>
    <dbReference type="NCBI Taxonomy" id="470096"/>
    <lineage>
        <taxon>Eukaryota</taxon>
        <taxon>Fungi</taxon>
        <taxon>Dikarya</taxon>
        <taxon>Ascomycota</taxon>
        <taxon>Pezizomycotina</taxon>
        <taxon>Dothideomycetes</taxon>
        <taxon>Dothideomycetes incertae sedis</taxon>
        <taxon>Acrospermales</taxon>
        <taxon>Acrospermaceae</taxon>
        <taxon>Pseudovirgaria</taxon>
    </lineage>
</organism>